<dbReference type="Pfam" id="PF10332">
    <property type="entry name" value="DUF2418"/>
    <property type="match status" value="1"/>
</dbReference>
<evidence type="ECO:0000256" key="3">
    <source>
        <dbReference type="ARBA" id="ARBA00022989"/>
    </source>
</evidence>
<evidence type="ECO:0000256" key="1">
    <source>
        <dbReference type="ARBA" id="ARBA00004127"/>
    </source>
</evidence>
<feature type="transmembrane region" description="Helical" evidence="6">
    <location>
        <begin position="202"/>
        <end position="223"/>
    </location>
</feature>
<sequence>MAEVYGQFDYPLVYNEQNTWSRLMNAPTEWLMNTLEDYEGVEWDDLSLKMSWITAGMLNSALIAIKLACCSDQTGMARFDDDLLWFTEAGLIAISCINALAVFMATKTYRMFNHDKRSRPISQNVRLVDKNQVDPEWTHSGLGACLTLAIQYVFKSAHQQISEDLVWELSMWNPSSFTLNLFIFFSPVQALVLHGIDKDNYQYYLVVAAVVCMQVYVLINTYINHLQDKQIVFEEVSYEYNYKFVYPRIFKRKISRRCQTEAYDGAHCPEIQDRDPAESESISSDDTQSTIGTPE</sequence>
<name>A0A9N9G647_9GLOM</name>
<evidence type="ECO:0000313" key="7">
    <source>
        <dbReference type="EMBL" id="CAG8583269.1"/>
    </source>
</evidence>
<dbReference type="PANTHER" id="PTHR28293:SF1">
    <property type="entry name" value="NUCLEAR RIM PROTEIN 1"/>
    <property type="match status" value="1"/>
</dbReference>
<dbReference type="InterPro" id="IPR018819">
    <property type="entry name" value="Nur1/Mug154"/>
</dbReference>
<evidence type="ECO:0000256" key="2">
    <source>
        <dbReference type="ARBA" id="ARBA00022692"/>
    </source>
</evidence>
<proteinExistence type="predicted"/>
<dbReference type="GO" id="GO:0012505">
    <property type="term" value="C:endomembrane system"/>
    <property type="evidence" value="ECO:0007669"/>
    <property type="project" value="UniProtKB-SubCell"/>
</dbReference>
<dbReference type="AlphaFoldDB" id="A0A9N9G647"/>
<accession>A0A9N9G647</accession>
<keyword evidence="4 6" id="KW-0472">Membrane</keyword>
<reference evidence="7" key="1">
    <citation type="submission" date="2021-06" db="EMBL/GenBank/DDBJ databases">
        <authorList>
            <person name="Kallberg Y."/>
            <person name="Tangrot J."/>
            <person name="Rosling A."/>
        </authorList>
    </citation>
    <scope>NUCLEOTIDE SEQUENCE</scope>
    <source>
        <strain evidence="7">BR232B</strain>
    </source>
</reference>
<keyword evidence="3 6" id="KW-1133">Transmembrane helix</keyword>
<evidence type="ECO:0000256" key="5">
    <source>
        <dbReference type="SAM" id="MobiDB-lite"/>
    </source>
</evidence>
<dbReference type="OrthoDB" id="3363151at2759"/>
<feature type="transmembrane region" description="Helical" evidence="6">
    <location>
        <begin position="177"/>
        <end position="196"/>
    </location>
</feature>
<dbReference type="GO" id="GO:0043007">
    <property type="term" value="P:maintenance of rDNA"/>
    <property type="evidence" value="ECO:0007669"/>
    <property type="project" value="TreeGrafter"/>
</dbReference>
<protein>
    <submittedName>
        <fullName evidence="7">2948_t:CDS:1</fullName>
    </submittedName>
</protein>
<keyword evidence="8" id="KW-1185">Reference proteome</keyword>
<comment type="caution">
    <text evidence="7">The sequence shown here is derived from an EMBL/GenBank/DDBJ whole genome shotgun (WGS) entry which is preliminary data.</text>
</comment>
<feature type="transmembrane region" description="Helical" evidence="6">
    <location>
        <begin position="83"/>
        <end position="106"/>
    </location>
</feature>
<gene>
    <name evidence="7" type="ORF">PBRASI_LOCUS6736</name>
</gene>
<feature type="region of interest" description="Disordered" evidence="5">
    <location>
        <begin position="269"/>
        <end position="295"/>
    </location>
</feature>
<dbReference type="PANTHER" id="PTHR28293">
    <property type="entry name" value="NUCLEAR RIM PROTEIN 1"/>
    <property type="match status" value="1"/>
</dbReference>
<organism evidence="7 8">
    <name type="scientific">Paraglomus brasilianum</name>
    <dbReference type="NCBI Taxonomy" id="144538"/>
    <lineage>
        <taxon>Eukaryota</taxon>
        <taxon>Fungi</taxon>
        <taxon>Fungi incertae sedis</taxon>
        <taxon>Mucoromycota</taxon>
        <taxon>Glomeromycotina</taxon>
        <taxon>Glomeromycetes</taxon>
        <taxon>Paraglomerales</taxon>
        <taxon>Paraglomeraceae</taxon>
        <taxon>Paraglomus</taxon>
    </lineage>
</organism>
<dbReference type="EMBL" id="CAJVPI010000932">
    <property type="protein sequence ID" value="CAG8583269.1"/>
    <property type="molecule type" value="Genomic_DNA"/>
</dbReference>
<comment type="subcellular location">
    <subcellularLocation>
        <location evidence="1">Endomembrane system</location>
        <topology evidence="1">Multi-pass membrane protein</topology>
    </subcellularLocation>
</comment>
<dbReference type="GO" id="GO:0007096">
    <property type="term" value="P:regulation of exit from mitosis"/>
    <property type="evidence" value="ECO:0007669"/>
    <property type="project" value="TreeGrafter"/>
</dbReference>
<dbReference type="Proteomes" id="UP000789739">
    <property type="component" value="Unassembled WGS sequence"/>
</dbReference>
<evidence type="ECO:0000256" key="6">
    <source>
        <dbReference type="SAM" id="Phobius"/>
    </source>
</evidence>
<keyword evidence="2 6" id="KW-0812">Transmembrane</keyword>
<evidence type="ECO:0000256" key="4">
    <source>
        <dbReference type="ARBA" id="ARBA00023136"/>
    </source>
</evidence>
<evidence type="ECO:0000313" key="8">
    <source>
        <dbReference type="Proteomes" id="UP000789739"/>
    </source>
</evidence>
<feature type="compositionally biased region" description="Polar residues" evidence="5">
    <location>
        <begin position="280"/>
        <end position="295"/>
    </location>
</feature>